<comment type="caution">
    <text evidence="1">The sequence shown here is derived from an EMBL/GenBank/DDBJ whole genome shotgun (WGS) entry which is preliminary data.</text>
</comment>
<protein>
    <submittedName>
        <fullName evidence="1">Uncharacterized protein</fullName>
    </submittedName>
</protein>
<gene>
    <name evidence="1" type="ORF">ENN04_04870</name>
</gene>
<name>A0A7C5X0Y4_9AQUI</name>
<dbReference type="EMBL" id="DSAC01000058">
    <property type="protein sequence ID" value="HHO73955.1"/>
    <property type="molecule type" value="Genomic_DNA"/>
</dbReference>
<proteinExistence type="predicted"/>
<sequence>MRSWSYLIQVRAQFEDGRVEEEGVLYVVSLPSDPTLLKEVEMECYAVSYIPFQTVLRVAQAYALGTDAEIQDLQSYHLQGYREDMDLYIFQEGVSFKEGLTKAYELILNLLKKKGKIVKIEPVVDVGTPPMEVMMECLRSALA</sequence>
<evidence type="ECO:0000313" key="1">
    <source>
        <dbReference type="EMBL" id="HHO73955.1"/>
    </source>
</evidence>
<reference evidence="1" key="1">
    <citation type="journal article" date="2020" name="mSystems">
        <title>Genome- and Community-Level Interaction Insights into Carbon Utilization and Element Cycling Functions of Hydrothermarchaeota in Hydrothermal Sediment.</title>
        <authorList>
            <person name="Zhou Z."/>
            <person name="Liu Y."/>
            <person name="Xu W."/>
            <person name="Pan J."/>
            <person name="Luo Z.H."/>
            <person name="Li M."/>
        </authorList>
    </citation>
    <scope>NUCLEOTIDE SEQUENCE [LARGE SCALE GENOMIC DNA]</scope>
    <source>
        <strain evidence="1">SpSt-114</strain>
    </source>
</reference>
<organism evidence="1">
    <name type="scientific">Thermocrinis ruber</name>
    <dbReference type="NCBI Taxonomy" id="75906"/>
    <lineage>
        <taxon>Bacteria</taxon>
        <taxon>Pseudomonadati</taxon>
        <taxon>Aquificota</taxon>
        <taxon>Aquificia</taxon>
        <taxon>Aquificales</taxon>
        <taxon>Aquificaceae</taxon>
        <taxon>Thermocrinis</taxon>
    </lineage>
</organism>
<dbReference type="AlphaFoldDB" id="A0A7C5X0Y4"/>
<accession>A0A7C5X0Y4</accession>